<evidence type="ECO:0000313" key="2">
    <source>
        <dbReference type="Proteomes" id="UP001470230"/>
    </source>
</evidence>
<protein>
    <recommendedName>
        <fullName evidence="3">Protein kinase domain-containing protein</fullName>
    </recommendedName>
</protein>
<sequence>MPYHNDGDDDYDMSNLVIDTRNKKLESLILKCLCIDAKERVDANLLIKDPYVKYIVEEEEEEDRII</sequence>
<reference evidence="1 2" key="1">
    <citation type="submission" date="2024-04" db="EMBL/GenBank/DDBJ databases">
        <title>Tritrichomonas musculus Genome.</title>
        <authorList>
            <person name="Alves-Ferreira E."/>
            <person name="Grigg M."/>
            <person name="Lorenzi H."/>
            <person name="Galac M."/>
        </authorList>
    </citation>
    <scope>NUCLEOTIDE SEQUENCE [LARGE SCALE GENOMIC DNA]</scope>
    <source>
        <strain evidence="1 2">EAF2021</strain>
    </source>
</reference>
<evidence type="ECO:0000313" key="1">
    <source>
        <dbReference type="EMBL" id="KAK8847872.1"/>
    </source>
</evidence>
<organism evidence="1 2">
    <name type="scientific">Tritrichomonas musculus</name>
    <dbReference type="NCBI Taxonomy" id="1915356"/>
    <lineage>
        <taxon>Eukaryota</taxon>
        <taxon>Metamonada</taxon>
        <taxon>Parabasalia</taxon>
        <taxon>Tritrichomonadida</taxon>
        <taxon>Tritrichomonadidae</taxon>
        <taxon>Tritrichomonas</taxon>
    </lineage>
</organism>
<proteinExistence type="predicted"/>
<evidence type="ECO:0008006" key="3">
    <source>
        <dbReference type="Google" id="ProtNLM"/>
    </source>
</evidence>
<accession>A0ABR2HI13</accession>
<dbReference type="Proteomes" id="UP001470230">
    <property type="component" value="Unassembled WGS sequence"/>
</dbReference>
<name>A0ABR2HI13_9EUKA</name>
<gene>
    <name evidence="1" type="ORF">M9Y10_018910</name>
</gene>
<comment type="caution">
    <text evidence="1">The sequence shown here is derived from an EMBL/GenBank/DDBJ whole genome shotgun (WGS) entry which is preliminary data.</text>
</comment>
<dbReference type="EMBL" id="JAPFFF010000027">
    <property type="protein sequence ID" value="KAK8847872.1"/>
    <property type="molecule type" value="Genomic_DNA"/>
</dbReference>
<keyword evidence="2" id="KW-1185">Reference proteome</keyword>